<evidence type="ECO:0000256" key="7">
    <source>
        <dbReference type="ARBA" id="ARBA00023136"/>
    </source>
</evidence>
<dbReference type="PATRIC" id="fig|28037.231.peg.729"/>
<evidence type="ECO:0000256" key="2">
    <source>
        <dbReference type="ARBA" id="ARBA00004936"/>
    </source>
</evidence>
<evidence type="ECO:0000313" key="15">
    <source>
        <dbReference type="EMBL" id="KXA61437.1"/>
    </source>
</evidence>
<evidence type="ECO:0000256" key="13">
    <source>
        <dbReference type="SAM" id="Phobius"/>
    </source>
</evidence>
<accession>A0A133S054</accession>
<feature type="active site" evidence="8">
    <location>
        <position position="313"/>
    </location>
</feature>
<feature type="binding site" evidence="10">
    <location>
        <position position="493"/>
    </location>
    <ligand>
        <name>Mn(2+)</name>
        <dbReference type="ChEBI" id="CHEBI:29035"/>
    </ligand>
</feature>
<evidence type="ECO:0000256" key="1">
    <source>
        <dbReference type="ARBA" id="ARBA00004651"/>
    </source>
</evidence>
<gene>
    <name evidence="15" type="ORF">HMPREF3228_00734</name>
</gene>
<dbReference type="InterPro" id="IPR000917">
    <property type="entry name" value="Sulfatase_N"/>
</dbReference>
<sequence>MRSNFNKIQKAMGTRLGFVLTLLILYWLKTLLAYTVDFNLDIQVGKLQGNYLAFIAFFNPLPLGLLLLALALYARSTKIFYGLSITIYSLLFIWLYSNVFYYREFSDFITANTMKVVSKVSVGTAELELLRPWDFIYFMDFPLLAFLFYKKFIQLDRRPFKFRSSVAITALSALLFSANLFLAEIERPDLLSRGFSNYYVVRALSLPAFLGYSANQSYSANKERAKASETDLQPITDYIQEHSAKPNPDYFGLAKGKNVIYLHLESFQQFLLDYKLNLDGTEHEVTPFLNSLYHSQSTLAFSNIFNQVKAGKTSDAETMLETGLFGLDQGSFMVNYGGTNTQQAAPFILSKNGYQSSAVFHGNIGTFWNRNTTYKQWGYQYFFDASYFTKQDSSNSFQYGLNDKIMMKDSIQYLEHLQQPFYAKYITVSNHYPYASNLTGDELGFPLAKTKDETINGYFQTANYLDSAIKATFFDYLKESGLYEKSIIVIYGDHYGISNSRNPDLAPLIGKTSENWSNYDNAMLQRVPFMVVMPGYEKGQIINTFGGQIDILPTLEHLLGIESNSFLQVGQDLLSPDHQEIVAFRTANSFVTPKYTSYDGRTYYTESGLEISNLDEQAQTELEIVRQAASQQLKISDQIQTGDLIRFYQADHLGKVDTESISYLNSLPILQKIEQEKGGQSTSLFSQRQGKTSADLFKAPSYQELHPESAETESKSQ</sequence>
<dbReference type="EMBL" id="LRQR01000046">
    <property type="protein sequence ID" value="KXA61437.1"/>
    <property type="molecule type" value="Genomic_DNA"/>
</dbReference>
<feature type="binding site" evidence="10">
    <location>
        <position position="494"/>
    </location>
    <ligand>
        <name>Mn(2+)</name>
        <dbReference type="ChEBI" id="CHEBI:29035"/>
    </ligand>
</feature>
<keyword evidence="9" id="KW-0479">Metal-binding</keyword>
<feature type="region of interest" description="Disordered" evidence="12">
    <location>
        <begin position="678"/>
        <end position="717"/>
    </location>
</feature>
<feature type="transmembrane region" description="Helical" evidence="13">
    <location>
        <begin position="49"/>
        <end position="72"/>
    </location>
</feature>
<dbReference type="InterPro" id="IPR017850">
    <property type="entry name" value="Alkaline_phosphatase_core_sf"/>
</dbReference>
<dbReference type="GO" id="GO:0005886">
    <property type="term" value="C:plasma membrane"/>
    <property type="evidence" value="ECO:0007669"/>
    <property type="project" value="UniProtKB-SubCell"/>
</dbReference>
<protein>
    <submittedName>
        <fullName evidence="15">Putative glycerol phosphate lipoteichoic acid synthase</fullName>
    </submittedName>
</protein>
<comment type="similarity">
    <text evidence="3">Belongs to the LTA synthase family.</text>
</comment>
<evidence type="ECO:0000259" key="14">
    <source>
        <dbReference type="Pfam" id="PF00884"/>
    </source>
</evidence>
<keyword evidence="9" id="KW-0464">Manganese</keyword>
<evidence type="ECO:0000256" key="9">
    <source>
        <dbReference type="PIRSR" id="PIRSR005091-2"/>
    </source>
</evidence>
<feature type="domain" description="Sulfatase N-terminal" evidence="14">
    <location>
        <begin position="257"/>
        <end position="561"/>
    </location>
</feature>
<dbReference type="Pfam" id="PF00884">
    <property type="entry name" value="Sulfatase"/>
    <property type="match status" value="1"/>
</dbReference>
<feature type="transmembrane region" description="Helical" evidence="13">
    <location>
        <begin position="165"/>
        <end position="183"/>
    </location>
</feature>
<dbReference type="SUPFAM" id="SSF53649">
    <property type="entry name" value="Alkaline phosphatase-like"/>
    <property type="match status" value="1"/>
</dbReference>
<evidence type="ECO:0000256" key="4">
    <source>
        <dbReference type="ARBA" id="ARBA00022475"/>
    </source>
</evidence>
<keyword evidence="6 13" id="KW-1133">Transmembrane helix</keyword>
<evidence type="ECO:0000256" key="3">
    <source>
        <dbReference type="ARBA" id="ARBA00009983"/>
    </source>
</evidence>
<feature type="modified residue" description="3-oxoalanine (Ser)" evidence="11">
    <location>
        <position position="76"/>
    </location>
</feature>
<comment type="caution">
    <text evidence="15">The sequence shown here is derived from an EMBL/GenBank/DDBJ whole genome shotgun (WGS) entry which is preliminary data.</text>
</comment>
<name>A0A133S054_STRMT</name>
<feature type="binding site" evidence="10">
    <location>
        <position position="313"/>
    </location>
    <ligand>
        <name>Mn(2+)</name>
        <dbReference type="ChEBI" id="CHEBI:29035"/>
    </ligand>
</feature>
<evidence type="ECO:0000256" key="8">
    <source>
        <dbReference type="PIRSR" id="PIRSR005091-1"/>
    </source>
</evidence>
<comment type="subcellular location">
    <subcellularLocation>
        <location evidence="1">Cell membrane</location>
        <topology evidence="1">Multi-pass membrane protein</topology>
    </subcellularLocation>
</comment>
<proteinExistence type="inferred from homology"/>
<feature type="compositionally biased region" description="Basic and acidic residues" evidence="12">
    <location>
        <begin position="705"/>
        <end position="717"/>
    </location>
</feature>
<keyword evidence="7 13" id="KW-0472">Membrane</keyword>
<evidence type="ECO:0000313" key="16">
    <source>
        <dbReference type="Proteomes" id="UP000070065"/>
    </source>
</evidence>
<feature type="binding site" evidence="9">
    <location>
        <position position="431"/>
    </location>
    <ligand>
        <name>substrate</name>
    </ligand>
</feature>
<dbReference type="PIRSF" id="PIRSF005091">
    <property type="entry name" value="Mmb_sulf_HI1246"/>
    <property type="match status" value="1"/>
</dbReference>
<feature type="binding site" evidence="10">
    <location>
        <position position="265"/>
    </location>
    <ligand>
        <name>Mn(2+)</name>
        <dbReference type="ChEBI" id="CHEBI:29035"/>
    </ligand>
</feature>
<evidence type="ECO:0000256" key="11">
    <source>
        <dbReference type="PIRSR" id="PIRSR600917-52"/>
    </source>
</evidence>
<dbReference type="CDD" id="cd16015">
    <property type="entry name" value="LTA_synthase"/>
    <property type="match status" value="1"/>
</dbReference>
<keyword evidence="5 13" id="KW-0812">Transmembrane</keyword>
<feature type="transmembrane region" description="Helical" evidence="13">
    <location>
        <begin position="79"/>
        <end position="97"/>
    </location>
</feature>
<organism evidence="15 16">
    <name type="scientific">Streptococcus mitis</name>
    <dbReference type="NCBI Taxonomy" id="28037"/>
    <lineage>
        <taxon>Bacteria</taxon>
        <taxon>Bacillati</taxon>
        <taxon>Bacillota</taxon>
        <taxon>Bacilli</taxon>
        <taxon>Lactobacillales</taxon>
        <taxon>Streptococcaceae</taxon>
        <taxon>Streptococcus</taxon>
        <taxon>Streptococcus mitis group</taxon>
    </lineage>
</organism>
<dbReference type="Gene3D" id="3.30.1120.170">
    <property type="match status" value="1"/>
</dbReference>
<dbReference type="InterPro" id="IPR012160">
    <property type="entry name" value="LtaS-like"/>
</dbReference>
<feature type="transmembrane region" description="Helical" evidence="13">
    <location>
        <begin position="135"/>
        <end position="153"/>
    </location>
</feature>
<dbReference type="GO" id="GO:0046872">
    <property type="term" value="F:metal ion binding"/>
    <property type="evidence" value="ECO:0007669"/>
    <property type="project" value="UniProtKB-KW"/>
</dbReference>
<keyword evidence="4" id="KW-1003">Cell membrane</keyword>
<dbReference type="Proteomes" id="UP000070065">
    <property type="component" value="Unassembled WGS sequence"/>
</dbReference>
<dbReference type="InterPro" id="IPR050448">
    <property type="entry name" value="OpgB/LTA_synthase_biosynth"/>
</dbReference>
<dbReference type="AlphaFoldDB" id="A0A133S054"/>
<evidence type="ECO:0000256" key="10">
    <source>
        <dbReference type="PIRSR" id="PIRSR005091-3"/>
    </source>
</evidence>
<evidence type="ECO:0000256" key="12">
    <source>
        <dbReference type="SAM" id="MobiDB-lite"/>
    </source>
</evidence>
<evidence type="ECO:0000256" key="6">
    <source>
        <dbReference type="ARBA" id="ARBA00022989"/>
    </source>
</evidence>
<comment type="pathway">
    <text evidence="2">Cell wall biogenesis; lipoteichoic acid biosynthesis.</text>
</comment>
<feature type="compositionally biased region" description="Polar residues" evidence="12">
    <location>
        <begin position="678"/>
        <end position="692"/>
    </location>
</feature>
<reference evidence="15 16" key="1">
    <citation type="submission" date="2016-01" db="EMBL/GenBank/DDBJ databases">
        <authorList>
            <person name="Oliw E.H."/>
        </authorList>
    </citation>
    <scope>NUCLEOTIDE SEQUENCE [LARGE SCALE GENOMIC DNA]</scope>
    <source>
        <strain evidence="15 16">CMW7705B</strain>
    </source>
</reference>
<evidence type="ECO:0000256" key="5">
    <source>
        <dbReference type="ARBA" id="ARBA00022692"/>
    </source>
</evidence>
<dbReference type="PANTHER" id="PTHR47371">
    <property type="entry name" value="LIPOTEICHOIC ACID SYNTHASE"/>
    <property type="match status" value="1"/>
</dbReference>
<dbReference type="PANTHER" id="PTHR47371:SF3">
    <property type="entry name" value="PHOSPHOGLYCEROL TRANSFERASE I"/>
    <property type="match status" value="1"/>
</dbReference>
<dbReference type="Gene3D" id="3.40.720.10">
    <property type="entry name" value="Alkaline Phosphatase, subunit A"/>
    <property type="match status" value="1"/>
</dbReference>
<comment type="PTM">
    <text evidence="11">The conversion to 3-oxoalanine (also known as C-formylglycine, FGly), of a serine or cysteine residue in prokaryotes and of a cysteine residue in eukaryotes, is critical for catalytic activity.</text>
</comment>